<dbReference type="InterPro" id="IPR045079">
    <property type="entry name" value="Oxoprolinase-like"/>
</dbReference>
<dbReference type="GO" id="GO:0005829">
    <property type="term" value="C:cytosol"/>
    <property type="evidence" value="ECO:0007669"/>
    <property type="project" value="TreeGrafter"/>
</dbReference>
<proteinExistence type="predicted"/>
<evidence type="ECO:0000313" key="2">
    <source>
        <dbReference type="EMBL" id="RLE15442.1"/>
    </source>
</evidence>
<evidence type="ECO:0000259" key="1">
    <source>
        <dbReference type="Pfam" id="PF02538"/>
    </source>
</evidence>
<dbReference type="AlphaFoldDB" id="A0A662DMS8"/>
<dbReference type="PANTHER" id="PTHR11365">
    <property type="entry name" value="5-OXOPROLINASE RELATED"/>
    <property type="match status" value="1"/>
</dbReference>
<accession>A0A662DMS8</accession>
<evidence type="ECO:0000313" key="3">
    <source>
        <dbReference type="Proteomes" id="UP000280417"/>
    </source>
</evidence>
<dbReference type="PANTHER" id="PTHR11365:SF23">
    <property type="entry name" value="HYPOTHETICAL 5-OXOPROLINASE (EUROFUNG)-RELATED"/>
    <property type="match status" value="1"/>
</dbReference>
<organism evidence="2 3">
    <name type="scientific">Aerophobetes bacterium</name>
    <dbReference type="NCBI Taxonomy" id="2030807"/>
    <lineage>
        <taxon>Bacteria</taxon>
        <taxon>Candidatus Aerophobota</taxon>
    </lineage>
</organism>
<feature type="domain" description="Hydantoinase B/oxoprolinase" evidence="1">
    <location>
        <begin position="5"/>
        <end position="519"/>
    </location>
</feature>
<protein>
    <submittedName>
        <fullName evidence="2">Hydantoinase B/oxoprolinase family protein</fullName>
    </submittedName>
</protein>
<sequence length="581" mass="64221">MERVDPVTLAVLVNNLQWIADEMNMYLVKSAFSTNIKIRRDCSCALYTKNGDMLAQGEFVPVQLGVMSQTLKEILKEYPIGTLREGEAIIHNDPFRMGSHLWEIMIFEPIFYEGDLIAFAGSLAHHVDIGGSPTMWNASTIFEEGLRIPPIRIMKEGEIQEDILKMITTNVRTPYEVRGDIAAQTAANYRGKQRIIELAKKYGINTLLKYFEAILDYSERGMRKAIESIPDGEATFEDYVEHDGIEETLIKIKVKVIVKGTDIYIDFRGSGKPGKGGVNSPWSLTHSAAYCAIKSVIAPKVPTNQGAYRAIHLLKPEEDTIVNAKFPSAVGHCTCSPAQRIVDVIIGALSKIVPEKVCACDGHWPIATFIGIDPRTGRYSSYVETYACGRGAKHNDDGADAHQTHMTNTANAPIEIIELEHPLRVDKYALIPDSGGAGKYRGGLGITRELTCLVPMTVGAMPMRPSIKPYGLFGGEGGATDLNEVIFSDGSKAVAISQNVEAGDRVVIRTSGGGGWGDPLERDIEKVEWDVLNGYISLESARKKYGCVIDPKTYKVDRERTKEFREKLKRSKTRRLKSQSS</sequence>
<dbReference type="EMBL" id="QMQA01000004">
    <property type="protein sequence ID" value="RLE15442.1"/>
    <property type="molecule type" value="Genomic_DNA"/>
</dbReference>
<dbReference type="InterPro" id="IPR003692">
    <property type="entry name" value="Hydantoinase_B"/>
</dbReference>
<comment type="caution">
    <text evidence="2">The sequence shown here is derived from an EMBL/GenBank/DDBJ whole genome shotgun (WGS) entry which is preliminary data.</text>
</comment>
<dbReference type="Pfam" id="PF02538">
    <property type="entry name" value="Hydantoinase_B"/>
    <property type="match status" value="1"/>
</dbReference>
<name>A0A662DMS8_UNCAE</name>
<dbReference type="GO" id="GO:0006749">
    <property type="term" value="P:glutathione metabolic process"/>
    <property type="evidence" value="ECO:0007669"/>
    <property type="project" value="TreeGrafter"/>
</dbReference>
<dbReference type="GO" id="GO:0017168">
    <property type="term" value="F:5-oxoprolinase (ATP-hydrolyzing) activity"/>
    <property type="evidence" value="ECO:0007669"/>
    <property type="project" value="TreeGrafter"/>
</dbReference>
<dbReference type="Proteomes" id="UP000280417">
    <property type="component" value="Unassembled WGS sequence"/>
</dbReference>
<gene>
    <name evidence="2" type="ORF">DRJ04_00340</name>
</gene>
<reference evidence="2 3" key="1">
    <citation type="submission" date="2018-06" db="EMBL/GenBank/DDBJ databases">
        <title>Extensive metabolic versatility and redundancy in microbially diverse, dynamic hydrothermal sediments.</title>
        <authorList>
            <person name="Dombrowski N."/>
            <person name="Teske A."/>
            <person name="Baker B.J."/>
        </authorList>
    </citation>
    <scope>NUCLEOTIDE SEQUENCE [LARGE SCALE GENOMIC DNA]</scope>
    <source>
        <strain evidence="2">B3_G15</strain>
    </source>
</reference>